<evidence type="ECO:0000313" key="1">
    <source>
        <dbReference type="EMBL" id="RNL78619.1"/>
    </source>
</evidence>
<dbReference type="RefSeq" id="WP_123233120.1">
    <property type="nucleotide sequence ID" value="NZ_RJSG01000002.1"/>
</dbReference>
<protein>
    <submittedName>
        <fullName evidence="1">Uncharacterized protein</fullName>
    </submittedName>
</protein>
<keyword evidence="2" id="KW-1185">Reference proteome</keyword>
<accession>A0A3N0DSM9</accession>
<proteinExistence type="predicted"/>
<dbReference type="EMBL" id="RJSG01000002">
    <property type="protein sequence ID" value="RNL78619.1"/>
    <property type="molecule type" value="Genomic_DNA"/>
</dbReference>
<gene>
    <name evidence="1" type="ORF">EFL95_05900</name>
</gene>
<dbReference type="Proteomes" id="UP000277094">
    <property type="component" value="Unassembled WGS sequence"/>
</dbReference>
<comment type="caution">
    <text evidence="1">The sequence shown here is derived from an EMBL/GenBank/DDBJ whole genome shotgun (WGS) entry which is preliminary data.</text>
</comment>
<evidence type="ECO:0000313" key="2">
    <source>
        <dbReference type="Proteomes" id="UP000277094"/>
    </source>
</evidence>
<name>A0A3N0DSM9_9ACTN</name>
<reference evidence="1 2" key="1">
    <citation type="submission" date="2018-11" db="EMBL/GenBank/DDBJ databases">
        <authorList>
            <person name="Li F."/>
        </authorList>
    </citation>
    <scope>NUCLEOTIDE SEQUENCE [LARGE SCALE GENOMIC DNA]</scope>
    <source>
        <strain evidence="1 2">KIS18-7</strain>
    </source>
</reference>
<dbReference type="AlphaFoldDB" id="A0A3N0DSM9"/>
<sequence length="145" mass="16131">MSQHPATQRTTEWANALDVAHPADVSDDNVVDLTLVMHDHESVRTAMLQTPNEVGTWSLEYLGPGFHVQLRIARRNRQARLDGWMSPARPVKVLLSTLLHKPTILEAEVSESGRFEFPIAPTGACRMSFATDGPGRHPATPPFWI</sequence>
<organism evidence="1 2">
    <name type="scientific">Nocardioides marmorisolisilvae</name>
    <dbReference type="NCBI Taxonomy" id="1542737"/>
    <lineage>
        <taxon>Bacteria</taxon>
        <taxon>Bacillati</taxon>
        <taxon>Actinomycetota</taxon>
        <taxon>Actinomycetes</taxon>
        <taxon>Propionibacteriales</taxon>
        <taxon>Nocardioidaceae</taxon>
        <taxon>Nocardioides</taxon>
    </lineage>
</organism>